<feature type="region of interest" description="Disordered" evidence="2">
    <location>
        <begin position="365"/>
        <end position="428"/>
    </location>
</feature>
<feature type="compositionally biased region" description="Acidic residues" evidence="2">
    <location>
        <begin position="168"/>
        <end position="177"/>
    </location>
</feature>
<feature type="region of interest" description="Disordered" evidence="2">
    <location>
        <begin position="922"/>
        <end position="1107"/>
    </location>
</feature>
<feature type="region of interest" description="Disordered" evidence="2">
    <location>
        <begin position="683"/>
        <end position="716"/>
    </location>
</feature>
<name>A0A318ZQV0_9EURO</name>
<evidence type="ECO:0000259" key="3">
    <source>
        <dbReference type="Pfam" id="PF10650"/>
    </source>
</evidence>
<dbReference type="STRING" id="1450539.A0A318ZQV0"/>
<evidence type="ECO:0000256" key="1">
    <source>
        <dbReference type="SAM" id="Coils"/>
    </source>
</evidence>
<evidence type="ECO:0000313" key="4">
    <source>
        <dbReference type="EMBL" id="PYH48944.1"/>
    </source>
</evidence>
<feature type="compositionally biased region" description="Basic and acidic residues" evidence="2">
    <location>
        <begin position="707"/>
        <end position="716"/>
    </location>
</feature>
<feature type="compositionally biased region" description="Acidic residues" evidence="2">
    <location>
        <begin position="974"/>
        <end position="984"/>
    </location>
</feature>
<proteinExistence type="predicted"/>
<reference evidence="4 5" key="1">
    <citation type="submission" date="2016-12" db="EMBL/GenBank/DDBJ databases">
        <title>The genomes of Aspergillus section Nigri reveals drivers in fungal speciation.</title>
        <authorList>
            <consortium name="DOE Joint Genome Institute"/>
            <person name="Vesth T.C."/>
            <person name="Nybo J."/>
            <person name="Theobald S."/>
            <person name="Brandl J."/>
            <person name="Frisvad J.C."/>
            <person name="Nielsen K.F."/>
            <person name="Lyhne E.K."/>
            <person name="Kogle M.E."/>
            <person name="Kuo A."/>
            <person name="Riley R."/>
            <person name="Clum A."/>
            <person name="Nolan M."/>
            <person name="Lipzen A."/>
            <person name="Salamov A."/>
            <person name="Henrissat B."/>
            <person name="Wiebenga A."/>
            <person name="De Vries R.P."/>
            <person name="Grigoriev I.V."/>
            <person name="Mortensen U.H."/>
            <person name="Andersen M.R."/>
            <person name="Baker S.E."/>
        </authorList>
    </citation>
    <scope>NUCLEOTIDE SEQUENCE [LARGE SCALE GENOMIC DNA]</scope>
    <source>
        <strain evidence="4 5">JOP 1030-1</strain>
    </source>
</reference>
<dbReference type="InterPro" id="IPR019607">
    <property type="entry name" value="Putative_zinc-finger_domain"/>
</dbReference>
<dbReference type="Proteomes" id="UP000248349">
    <property type="component" value="Unassembled WGS sequence"/>
</dbReference>
<protein>
    <recommendedName>
        <fullName evidence="3">Putative zinc-finger domain-containing protein</fullName>
    </recommendedName>
</protein>
<dbReference type="GO" id="GO:0005634">
    <property type="term" value="C:nucleus"/>
    <property type="evidence" value="ECO:0007669"/>
    <property type="project" value="TreeGrafter"/>
</dbReference>
<feature type="compositionally biased region" description="Low complexity" evidence="2">
    <location>
        <begin position="519"/>
        <end position="532"/>
    </location>
</feature>
<keyword evidence="5" id="KW-1185">Reference proteome</keyword>
<feature type="domain" description="Putative zinc-finger" evidence="3">
    <location>
        <begin position="1193"/>
        <end position="1214"/>
    </location>
</feature>
<feature type="compositionally biased region" description="Basic and acidic residues" evidence="2">
    <location>
        <begin position="298"/>
        <end position="311"/>
    </location>
</feature>
<sequence>MSSYPPTPSFAGQDYTPPQWPPPNPTSSISMPSLLPHPSFTFAHNQTPAPSSLPEGATLPSDYNQDSHMANAHLPGLGGPGAPAQIPPPLLSFMGPFPHSPFPLLPLPPIQLPPLRYPSNPAPVAPSHLHPSGYPSNEPQPRLGQEVSTPADVQLTSMASSNSNIDREEGELTDGEESIAHSKQSESAAAPSPSQAKDMPERVKSKGELRSMRGHLSNFSDAYSSKDSRPRVSASSAMTPEKRLNIDTLEGSSEDHSSSRSSGSPYNPALTLPAESPNPNSLSLDDAATSKLLHDNICDRTDDAPASHLERPSNGVKPTAQLRVQAQGALLSLAPHNIRYNEFIGEGIDPVILRQLYEDIGIKIPSPQPDADMTSPLDLASFKSHDDAGERSRERIAESATSQKSAAEQSPSNITVSPPSAMSQATTGKPLERKELIARMLAAKAAKTSTSTPSQAGPVKENSNISSLNIPDASRTTPRLSHDAPAVEKETRVKEKNKAQTELARQRIEQLRKQGLMRSLQKSQPDPSSSDSNEQYTKNSQDASQPTNSAPFQHPLPERPPDPEPSPQSRIPGLFMTEQKEPTSTEEAVAPAVQHVIDTENQTRVNQRKRPRASDFDEPIPMPKKSFGNGTNFAVAEPARLVIDISDDEFYGDDENDSMEIDTLVGNVPRDIERLLQNASATTEKLPQRPATSLSQGFSTSVTPNGRTHDQEHQEHLRRKDLEIKAMHRRIAELEERKKAKLAASRTQSPRAFDLSTPPVETFTADVATSGITNANQVPTLEEASSQLMHRASSLPTDSLQLELIRAKLLRKQEIESGIPALNYEIDKSEAKLVGVRQEEESLLSQIAKGKEGRQRLLHELEALSQELQGVTLDNIDLALRQTRTAEPVNSEFPATNHELSLRPITEQASEATKPDLPFQNEAQKETETAPDHASSAQSPAPSPALEKDTIMDDADEDQMATSSSDSMSSSMDESSDSDSDESTSAEVESSVAQNSAPATAEPEALGDKAGEIEQVQPAESELDNSSPELLQPIHTVSQVNATSDEQMDESPSEVLGRGSRESSVSDAYEPPEPEMTTSPADSTYSPPFSPASPGPAEPSTDYEFTPNEVNKATEPLTETDQGLASHQPRNFARISPLDNERQPGESRTTFTYYDSPLKHFKAYRYHPSYAENVVNGYRSLTYSHNIDPMKYLCPFEAAGGVCNDRSCEFQHFRDMSLSGASTDSEL</sequence>
<feature type="compositionally biased region" description="Pro residues" evidence="2">
    <location>
        <begin position="1088"/>
        <end position="1097"/>
    </location>
</feature>
<feature type="compositionally biased region" description="Basic and acidic residues" evidence="2">
    <location>
        <begin position="383"/>
        <end position="397"/>
    </location>
</feature>
<feature type="compositionally biased region" description="Low complexity" evidence="2">
    <location>
        <begin position="443"/>
        <end position="452"/>
    </location>
</feature>
<feature type="compositionally biased region" description="Polar residues" evidence="2">
    <location>
        <begin position="533"/>
        <end position="551"/>
    </location>
</feature>
<keyword evidence="1" id="KW-0175">Coiled coil</keyword>
<evidence type="ECO:0000256" key="2">
    <source>
        <dbReference type="SAM" id="MobiDB-lite"/>
    </source>
</evidence>
<dbReference type="OrthoDB" id="1922977at2759"/>
<evidence type="ECO:0000313" key="5">
    <source>
        <dbReference type="Proteomes" id="UP000248349"/>
    </source>
</evidence>
<gene>
    <name evidence="4" type="ORF">BP01DRAFT_116798</name>
</gene>
<dbReference type="GO" id="GO:0000178">
    <property type="term" value="C:exosome (RNase complex)"/>
    <property type="evidence" value="ECO:0007669"/>
    <property type="project" value="TreeGrafter"/>
</dbReference>
<dbReference type="Pfam" id="PF10650">
    <property type="entry name" value="zf-C3H1"/>
    <property type="match status" value="1"/>
</dbReference>
<feature type="compositionally biased region" description="Basic and acidic residues" evidence="2">
    <location>
        <begin position="198"/>
        <end position="211"/>
    </location>
</feature>
<feature type="compositionally biased region" description="Pro residues" evidence="2">
    <location>
        <begin position="113"/>
        <end position="124"/>
    </location>
</feature>
<feature type="compositionally biased region" description="Polar residues" evidence="2">
    <location>
        <begin position="1024"/>
        <end position="1045"/>
    </location>
</feature>
<organism evidence="4 5">
    <name type="scientific">Aspergillus saccharolyticus JOP 1030-1</name>
    <dbReference type="NCBI Taxonomy" id="1450539"/>
    <lineage>
        <taxon>Eukaryota</taxon>
        <taxon>Fungi</taxon>
        <taxon>Dikarya</taxon>
        <taxon>Ascomycota</taxon>
        <taxon>Pezizomycotina</taxon>
        <taxon>Eurotiomycetes</taxon>
        <taxon>Eurotiomycetidae</taxon>
        <taxon>Eurotiales</taxon>
        <taxon>Aspergillaceae</taxon>
        <taxon>Aspergillus</taxon>
        <taxon>Aspergillus subgen. Circumdati</taxon>
    </lineage>
</organism>
<feature type="coiled-coil region" evidence="1">
    <location>
        <begin position="717"/>
        <end position="744"/>
    </location>
</feature>
<dbReference type="RefSeq" id="XP_025434926.1">
    <property type="nucleotide sequence ID" value="XM_025570355.1"/>
</dbReference>
<dbReference type="PANTHER" id="PTHR21563">
    <property type="entry name" value="ZINC FINGER C3H1 DOMAIN-CONTAINING PROTEIN"/>
    <property type="match status" value="1"/>
</dbReference>
<feature type="region of interest" description="Disordered" evidence="2">
    <location>
        <begin position="298"/>
        <end position="318"/>
    </location>
</feature>
<dbReference type="InterPro" id="IPR039278">
    <property type="entry name" value="Red1"/>
</dbReference>
<dbReference type="AlphaFoldDB" id="A0A318ZQV0"/>
<feature type="region of interest" description="Disordered" evidence="2">
    <location>
        <begin position="443"/>
        <end position="631"/>
    </location>
</feature>
<feature type="compositionally biased region" description="Basic and acidic residues" evidence="2">
    <location>
        <begin position="480"/>
        <end position="512"/>
    </location>
</feature>
<feature type="compositionally biased region" description="Polar residues" evidence="2">
    <location>
        <begin position="154"/>
        <end position="164"/>
    </location>
</feature>
<feature type="compositionally biased region" description="Polar residues" evidence="2">
    <location>
        <begin position="1076"/>
        <end position="1085"/>
    </location>
</feature>
<feature type="region of interest" description="Disordered" evidence="2">
    <location>
        <begin position="1"/>
        <end position="88"/>
    </location>
</feature>
<feature type="compositionally biased region" description="Polar residues" evidence="2">
    <location>
        <begin position="461"/>
        <end position="479"/>
    </location>
</feature>
<feature type="region of interest" description="Disordered" evidence="2">
    <location>
        <begin position="113"/>
        <end position="285"/>
    </location>
</feature>
<feature type="compositionally biased region" description="Low complexity" evidence="2">
    <location>
        <begin position="961"/>
        <end position="973"/>
    </location>
</feature>
<feature type="compositionally biased region" description="Low complexity" evidence="2">
    <location>
        <begin position="185"/>
        <end position="197"/>
    </location>
</feature>
<dbReference type="PANTHER" id="PTHR21563:SF3">
    <property type="entry name" value="ZINC FINGER C3H1 DOMAIN-CONTAINING PROTEIN"/>
    <property type="match status" value="1"/>
</dbReference>
<feature type="compositionally biased region" description="Polar residues" evidence="2">
    <location>
        <begin position="683"/>
        <end position="706"/>
    </location>
</feature>
<accession>A0A318ZQV0</accession>
<feature type="compositionally biased region" description="Polar residues" evidence="2">
    <location>
        <begin position="399"/>
        <end position="427"/>
    </location>
</feature>
<dbReference type="EMBL" id="KZ821220">
    <property type="protein sequence ID" value="PYH48944.1"/>
    <property type="molecule type" value="Genomic_DNA"/>
</dbReference>
<dbReference type="GeneID" id="37071583"/>